<dbReference type="WBParaSite" id="PgR001X_g242_t04">
    <property type="protein sequence ID" value="PgR001X_g242_t04"/>
    <property type="gene ID" value="PgR001X_g242"/>
</dbReference>
<feature type="signal peptide" evidence="2">
    <location>
        <begin position="1"/>
        <end position="25"/>
    </location>
</feature>
<keyword evidence="1" id="KW-0812">Transmembrane</keyword>
<evidence type="ECO:0000313" key="3">
    <source>
        <dbReference type="Proteomes" id="UP000887569"/>
    </source>
</evidence>
<feature type="chain" id="PRO_5037587474" evidence="2">
    <location>
        <begin position="26"/>
        <end position="108"/>
    </location>
</feature>
<evidence type="ECO:0000313" key="4">
    <source>
        <dbReference type="WBParaSite" id="PgR001X_g242_t04"/>
    </source>
</evidence>
<accession>A0A915A9Q2</accession>
<evidence type="ECO:0000256" key="2">
    <source>
        <dbReference type="SAM" id="SignalP"/>
    </source>
</evidence>
<proteinExistence type="predicted"/>
<reference evidence="4" key="1">
    <citation type="submission" date="2022-11" db="UniProtKB">
        <authorList>
            <consortium name="WormBaseParasite"/>
        </authorList>
    </citation>
    <scope>IDENTIFICATION</scope>
</reference>
<protein>
    <submittedName>
        <fullName evidence="4">Secreted protein</fullName>
    </submittedName>
</protein>
<dbReference type="AlphaFoldDB" id="A0A915A9Q2"/>
<keyword evidence="2" id="KW-0732">Signal</keyword>
<dbReference type="Proteomes" id="UP000887569">
    <property type="component" value="Unplaced"/>
</dbReference>
<keyword evidence="1" id="KW-0472">Membrane</keyword>
<keyword evidence="3" id="KW-1185">Reference proteome</keyword>
<organism evidence="3 4">
    <name type="scientific">Parascaris univalens</name>
    <name type="common">Nematode worm</name>
    <dbReference type="NCBI Taxonomy" id="6257"/>
    <lineage>
        <taxon>Eukaryota</taxon>
        <taxon>Metazoa</taxon>
        <taxon>Ecdysozoa</taxon>
        <taxon>Nematoda</taxon>
        <taxon>Chromadorea</taxon>
        <taxon>Rhabditida</taxon>
        <taxon>Spirurina</taxon>
        <taxon>Ascaridomorpha</taxon>
        <taxon>Ascaridoidea</taxon>
        <taxon>Ascarididae</taxon>
        <taxon>Parascaris</taxon>
    </lineage>
</organism>
<evidence type="ECO:0000256" key="1">
    <source>
        <dbReference type="SAM" id="Phobius"/>
    </source>
</evidence>
<keyword evidence="1" id="KW-1133">Transmembrane helix</keyword>
<sequence>MAGIRWGMDDVVQRWWLFNLTLVRMMDVHCCVGSATIEKFRFMALSFRYHSHRLPVDRCTNSYPIQTKTSCMSVASSHRSILQQLFQILFNLSCLFLVSFISRYRTSA</sequence>
<name>A0A915A9Q2_PARUN</name>
<feature type="transmembrane region" description="Helical" evidence="1">
    <location>
        <begin position="85"/>
        <end position="104"/>
    </location>
</feature>